<proteinExistence type="predicted"/>
<dbReference type="Proteomes" id="UP000650424">
    <property type="component" value="Unassembled WGS sequence"/>
</dbReference>
<reference evidence="1 2" key="1">
    <citation type="submission" date="2020-08" db="EMBL/GenBank/DDBJ databases">
        <title>Novel species isolated from subtropical streams in China.</title>
        <authorList>
            <person name="Lu H."/>
        </authorList>
    </citation>
    <scope>NUCLEOTIDE SEQUENCE [LARGE SCALE GENOMIC DNA]</scope>
    <source>
        <strain evidence="1 2">CY18W</strain>
    </source>
</reference>
<dbReference type="Gene3D" id="3.40.50.11310">
    <property type="entry name" value="Bacterial phosphonate metabolism protein PhnH"/>
    <property type="match status" value="1"/>
</dbReference>
<dbReference type="PIRSF" id="PIRSF020680">
    <property type="entry name" value="PhnH"/>
    <property type="match status" value="1"/>
</dbReference>
<dbReference type="InterPro" id="IPR038058">
    <property type="entry name" value="PhnH-like_sp"/>
</dbReference>
<gene>
    <name evidence="1" type="primary">phnH</name>
    <name evidence="1" type="ORF">H8L32_06115</name>
</gene>
<dbReference type="RefSeq" id="WP_186946261.1">
    <property type="nucleotide sequence ID" value="NZ_JACOGF010000002.1"/>
</dbReference>
<comment type="caution">
    <text evidence="1">The sequence shown here is derived from an EMBL/GenBank/DDBJ whole genome shotgun (WGS) entry which is preliminary data.</text>
</comment>
<evidence type="ECO:0000313" key="1">
    <source>
        <dbReference type="EMBL" id="MBC3917046.1"/>
    </source>
</evidence>
<protein>
    <submittedName>
        <fullName evidence="1">Phosphonate C-P lyase system protein PhnH</fullName>
    </submittedName>
</protein>
<dbReference type="EMBL" id="JACOGF010000002">
    <property type="protein sequence ID" value="MBC3917046.1"/>
    <property type="molecule type" value="Genomic_DNA"/>
</dbReference>
<name>A0ABR6ZMD5_9BURK</name>
<dbReference type="GO" id="GO:0016829">
    <property type="term" value="F:lyase activity"/>
    <property type="evidence" value="ECO:0007669"/>
    <property type="project" value="UniProtKB-KW"/>
</dbReference>
<dbReference type="SUPFAM" id="SSF159709">
    <property type="entry name" value="PhnH-like"/>
    <property type="match status" value="1"/>
</dbReference>
<dbReference type="Pfam" id="PF05845">
    <property type="entry name" value="PhnH"/>
    <property type="match status" value="1"/>
</dbReference>
<evidence type="ECO:0000313" key="2">
    <source>
        <dbReference type="Proteomes" id="UP000650424"/>
    </source>
</evidence>
<keyword evidence="2" id="KW-1185">Reference proteome</keyword>
<dbReference type="NCBIfam" id="TIGR03292">
    <property type="entry name" value="PhnH_redo"/>
    <property type="match status" value="1"/>
</dbReference>
<sequence length="208" mass="22707">MNTATTQGLLPAWNDSVHDAQSAFRSLLTAMAEPGHIQQLTIRFEPPEPLHLATAAACLVLMDFETPVWLAPEFDTDALKSYLRFHCGLPLVADPAQAHFAVLDTVPEHLDLNRYSQGSTSYPDKSATLLIQVSDLENGPARYLTGPGIQGHANFRVSGLPDDFVSRWNQNHASFPQGVDILFCSGNAVLGLPRTSRIHDGEMPCTSQ</sequence>
<keyword evidence="1" id="KW-0456">Lyase</keyword>
<organism evidence="1 2">
    <name type="scientific">Undibacterium hunanense</name>
    <dbReference type="NCBI Taxonomy" id="2762292"/>
    <lineage>
        <taxon>Bacteria</taxon>
        <taxon>Pseudomonadati</taxon>
        <taxon>Pseudomonadota</taxon>
        <taxon>Betaproteobacteria</taxon>
        <taxon>Burkholderiales</taxon>
        <taxon>Oxalobacteraceae</taxon>
        <taxon>Undibacterium</taxon>
    </lineage>
</organism>
<dbReference type="InterPro" id="IPR008772">
    <property type="entry name" value="Phosphonate_metab_PhnH"/>
</dbReference>
<accession>A0ABR6ZMD5</accession>